<name>A0ABT1AY99_9FLAO</name>
<dbReference type="Pfam" id="PF00072">
    <property type="entry name" value="Response_reg"/>
    <property type="match status" value="1"/>
</dbReference>
<dbReference type="PROSITE" id="PS50110">
    <property type="entry name" value="RESPONSE_REGULATORY"/>
    <property type="match status" value="1"/>
</dbReference>
<keyword evidence="4" id="KW-1185">Reference proteome</keyword>
<dbReference type="InterPro" id="IPR011006">
    <property type="entry name" value="CheY-like_superfamily"/>
</dbReference>
<accession>A0ABT1AY99</accession>
<evidence type="ECO:0000313" key="3">
    <source>
        <dbReference type="EMBL" id="MCO5724871.1"/>
    </source>
</evidence>
<sequence>MKKIDTIAIIDDDPITVYGIRKMLGLMDLGSQILTYENGKQALEGLKQRFLEGQAQPEIIFLDLNMPIMDGWQFLEAFLALPLRETVRINIVTSSIDPKDLNLFQEFKQKTRHLIDFRHKPIRRCDLEEITHPAG</sequence>
<dbReference type="RefSeq" id="WP_252741244.1">
    <property type="nucleotide sequence ID" value="NZ_JAMXIB010000005.1"/>
</dbReference>
<dbReference type="PANTHER" id="PTHR44520">
    <property type="entry name" value="RESPONSE REGULATOR RCP1-RELATED"/>
    <property type="match status" value="1"/>
</dbReference>
<proteinExistence type="predicted"/>
<comment type="caution">
    <text evidence="3">The sequence shown here is derived from an EMBL/GenBank/DDBJ whole genome shotgun (WGS) entry which is preliminary data.</text>
</comment>
<evidence type="ECO:0000256" key="1">
    <source>
        <dbReference type="PROSITE-ProRule" id="PRU00169"/>
    </source>
</evidence>
<evidence type="ECO:0000259" key="2">
    <source>
        <dbReference type="PROSITE" id="PS50110"/>
    </source>
</evidence>
<organism evidence="3 4">
    <name type="scientific">Robiginitalea marina</name>
    <dbReference type="NCBI Taxonomy" id="2954105"/>
    <lineage>
        <taxon>Bacteria</taxon>
        <taxon>Pseudomonadati</taxon>
        <taxon>Bacteroidota</taxon>
        <taxon>Flavobacteriia</taxon>
        <taxon>Flavobacteriales</taxon>
        <taxon>Flavobacteriaceae</taxon>
        <taxon>Robiginitalea</taxon>
    </lineage>
</organism>
<gene>
    <name evidence="3" type="ORF">NG653_08365</name>
</gene>
<evidence type="ECO:0000313" key="4">
    <source>
        <dbReference type="Proteomes" id="UP001206312"/>
    </source>
</evidence>
<dbReference type="EMBL" id="JAMXIB010000005">
    <property type="protein sequence ID" value="MCO5724871.1"/>
    <property type="molecule type" value="Genomic_DNA"/>
</dbReference>
<reference evidence="3 4" key="1">
    <citation type="submission" date="2022-06" db="EMBL/GenBank/DDBJ databases">
        <authorList>
            <person name="Xuan X."/>
        </authorList>
    </citation>
    <scope>NUCLEOTIDE SEQUENCE [LARGE SCALE GENOMIC DNA]</scope>
    <source>
        <strain evidence="3 4">2V75</strain>
    </source>
</reference>
<dbReference type="InterPro" id="IPR001789">
    <property type="entry name" value="Sig_transdc_resp-reg_receiver"/>
</dbReference>
<dbReference type="SUPFAM" id="SSF52172">
    <property type="entry name" value="CheY-like"/>
    <property type="match status" value="1"/>
</dbReference>
<dbReference type="PANTHER" id="PTHR44520:SF2">
    <property type="entry name" value="RESPONSE REGULATOR RCP1"/>
    <property type="match status" value="1"/>
</dbReference>
<feature type="modified residue" description="4-aspartylphosphate" evidence="1">
    <location>
        <position position="63"/>
    </location>
</feature>
<dbReference type="Gene3D" id="3.40.50.2300">
    <property type="match status" value="1"/>
</dbReference>
<dbReference type="InterPro" id="IPR052893">
    <property type="entry name" value="TCS_response_regulator"/>
</dbReference>
<protein>
    <submittedName>
        <fullName evidence="3">Response regulator</fullName>
    </submittedName>
</protein>
<feature type="domain" description="Response regulatory" evidence="2">
    <location>
        <begin position="6"/>
        <end position="135"/>
    </location>
</feature>
<dbReference type="Proteomes" id="UP001206312">
    <property type="component" value="Unassembled WGS sequence"/>
</dbReference>
<keyword evidence="1" id="KW-0597">Phosphoprotein</keyword>